<sequence length="702" mass="80208">MGRRRIAYAFNYDAPTAGLPRQTTTTMGLLQGPLCGATRMVHRPPKRATFHHPPKWATSLMEKEAYESYEYLQENNEDNEENQFIVVQDDGTILSVNRPIQYVTQVQDVKEALDHAQANIVYDVTPQQFYVNVDNSSELVSVTDQFILPEGENNMYANSFLIQAVENDEEEQMEQDGAVQPKEEVDNNACVEVSVELDNAENKTNGDCTEITLSDDQYQLLEQKGWILLETSDKIYLLDTLGLHDITADKKLIEKLRHESQIDLNEETSTNKGENVEVTYENCEENYETTEVEEQTDYIFEEEVEHQEETVTHFNSKEEDSDNDNGHLSSKHFPHDYVKLNSVRDTSYRREGEALRIKTKFSFKDIPPEIVLGRTVHGKKLVASVKTEKQNLRSALTNKAVGEKFQRVSDEDSVEHLKNDTGLDDAKFDSLLQENLWSNADRCSKKDVTAAEIVVEQLLRVPAFKPTILERRLLVTKVVIEEHKTNQLYTETVPTLVTGRVIRNDNKLNFVYIPDLLRRSLRNVQGSRKVNEDNYLHIHIREMKGIDGITRISITLNKRNIPLNSLADNARNKQNMVFACSACAAVYKTEEGLKLHQETECMEIDDLLTIDADNTSNSYSVVQTGKDKQYMCNQCHSIFTKLSNCQKHIKTHFNQDNVTDSEETGNKKPEGIFKCKMCPGTYLHAATLSKHIVTKHIKIKAK</sequence>
<dbReference type="EMBL" id="OV170225">
    <property type="protein sequence ID" value="CAH0725766.1"/>
    <property type="molecule type" value="Genomic_DNA"/>
</dbReference>
<evidence type="ECO:0000256" key="4">
    <source>
        <dbReference type="ARBA" id="ARBA00022771"/>
    </source>
</evidence>
<dbReference type="Proteomes" id="UP000838878">
    <property type="component" value="Chromosome 5"/>
</dbReference>
<evidence type="ECO:0000313" key="9">
    <source>
        <dbReference type="EMBL" id="CAH0725766.1"/>
    </source>
</evidence>
<dbReference type="PROSITE" id="PS00028">
    <property type="entry name" value="ZINC_FINGER_C2H2_1"/>
    <property type="match status" value="2"/>
</dbReference>
<feature type="region of interest" description="Disordered" evidence="7">
    <location>
        <begin position="305"/>
        <end position="333"/>
    </location>
</feature>
<keyword evidence="10" id="KW-1185">Reference proteome</keyword>
<dbReference type="GO" id="GO:0000977">
    <property type="term" value="F:RNA polymerase II transcription regulatory region sequence-specific DNA binding"/>
    <property type="evidence" value="ECO:0007669"/>
    <property type="project" value="TreeGrafter"/>
</dbReference>
<dbReference type="GO" id="GO:0000981">
    <property type="term" value="F:DNA-binding transcription factor activity, RNA polymerase II-specific"/>
    <property type="evidence" value="ECO:0007669"/>
    <property type="project" value="TreeGrafter"/>
</dbReference>
<keyword evidence="4" id="KW-0863">Zinc-finger</keyword>
<evidence type="ECO:0000256" key="2">
    <source>
        <dbReference type="ARBA" id="ARBA00022723"/>
    </source>
</evidence>
<proteinExistence type="predicted"/>
<evidence type="ECO:0000256" key="1">
    <source>
        <dbReference type="ARBA" id="ARBA00004123"/>
    </source>
</evidence>
<dbReference type="PANTHER" id="PTHR24381:SF393">
    <property type="entry name" value="CHROMATIN-LINKED ADAPTOR FOR MSL PROTEINS, ISOFORM B"/>
    <property type="match status" value="1"/>
</dbReference>
<dbReference type="GO" id="GO:0008270">
    <property type="term" value="F:zinc ion binding"/>
    <property type="evidence" value="ECO:0007669"/>
    <property type="project" value="UniProtKB-KW"/>
</dbReference>
<evidence type="ECO:0000256" key="7">
    <source>
        <dbReference type="SAM" id="MobiDB-lite"/>
    </source>
</evidence>
<gene>
    <name evidence="9" type="ORF">BINO364_LOCUS11315</name>
</gene>
<dbReference type="OrthoDB" id="7482721at2759"/>
<keyword evidence="3" id="KW-0677">Repeat</keyword>
<evidence type="ECO:0000313" key="10">
    <source>
        <dbReference type="Proteomes" id="UP000838878"/>
    </source>
</evidence>
<protein>
    <recommendedName>
        <fullName evidence="8">C2H2-type domain-containing protein</fullName>
    </recommendedName>
</protein>
<accession>A0A8J9UST9</accession>
<keyword evidence="6" id="KW-0539">Nucleus</keyword>
<dbReference type="PANTHER" id="PTHR24381">
    <property type="entry name" value="ZINC FINGER PROTEIN"/>
    <property type="match status" value="1"/>
</dbReference>
<feature type="compositionally biased region" description="Basic and acidic residues" evidence="7">
    <location>
        <begin position="307"/>
        <end position="318"/>
    </location>
</feature>
<evidence type="ECO:0000259" key="8">
    <source>
        <dbReference type="PROSITE" id="PS00028"/>
    </source>
</evidence>
<dbReference type="SUPFAM" id="SSF57667">
    <property type="entry name" value="beta-beta-alpha zinc fingers"/>
    <property type="match status" value="1"/>
</dbReference>
<name>A0A8J9UST9_9NEOP</name>
<feature type="domain" description="C2H2-type" evidence="8">
    <location>
        <begin position="632"/>
        <end position="652"/>
    </location>
</feature>
<feature type="domain" description="C2H2-type" evidence="8">
    <location>
        <begin position="675"/>
        <end position="696"/>
    </location>
</feature>
<keyword evidence="5" id="KW-0862">Zinc</keyword>
<organism evidence="9 10">
    <name type="scientific">Brenthis ino</name>
    <name type="common">lesser marbled fritillary</name>
    <dbReference type="NCBI Taxonomy" id="405034"/>
    <lineage>
        <taxon>Eukaryota</taxon>
        <taxon>Metazoa</taxon>
        <taxon>Ecdysozoa</taxon>
        <taxon>Arthropoda</taxon>
        <taxon>Hexapoda</taxon>
        <taxon>Insecta</taxon>
        <taxon>Pterygota</taxon>
        <taxon>Neoptera</taxon>
        <taxon>Endopterygota</taxon>
        <taxon>Lepidoptera</taxon>
        <taxon>Glossata</taxon>
        <taxon>Ditrysia</taxon>
        <taxon>Papilionoidea</taxon>
        <taxon>Nymphalidae</taxon>
        <taxon>Heliconiinae</taxon>
        <taxon>Argynnini</taxon>
        <taxon>Brenthis</taxon>
    </lineage>
</organism>
<dbReference type="SMART" id="SM00355">
    <property type="entry name" value="ZnF_C2H2"/>
    <property type="match status" value="3"/>
</dbReference>
<evidence type="ECO:0000256" key="3">
    <source>
        <dbReference type="ARBA" id="ARBA00022737"/>
    </source>
</evidence>
<reference evidence="9" key="1">
    <citation type="submission" date="2021-12" db="EMBL/GenBank/DDBJ databases">
        <authorList>
            <person name="Martin H S."/>
        </authorList>
    </citation>
    <scope>NUCLEOTIDE SEQUENCE</scope>
</reference>
<dbReference type="InterPro" id="IPR013087">
    <property type="entry name" value="Znf_C2H2_type"/>
</dbReference>
<dbReference type="GO" id="GO:0005634">
    <property type="term" value="C:nucleus"/>
    <property type="evidence" value="ECO:0007669"/>
    <property type="project" value="UniProtKB-SubCell"/>
</dbReference>
<evidence type="ECO:0000256" key="6">
    <source>
        <dbReference type="ARBA" id="ARBA00023242"/>
    </source>
</evidence>
<dbReference type="InterPro" id="IPR036236">
    <property type="entry name" value="Znf_C2H2_sf"/>
</dbReference>
<feature type="non-terminal residue" evidence="9">
    <location>
        <position position="702"/>
    </location>
</feature>
<dbReference type="Gene3D" id="3.30.160.60">
    <property type="entry name" value="Classic Zinc Finger"/>
    <property type="match status" value="1"/>
</dbReference>
<keyword evidence="2" id="KW-0479">Metal-binding</keyword>
<comment type="subcellular location">
    <subcellularLocation>
        <location evidence="1">Nucleus</location>
    </subcellularLocation>
</comment>
<evidence type="ECO:0000256" key="5">
    <source>
        <dbReference type="ARBA" id="ARBA00022833"/>
    </source>
</evidence>
<dbReference type="AlphaFoldDB" id="A0A8J9UST9"/>